<keyword evidence="2" id="KW-1185">Reference proteome</keyword>
<evidence type="ECO:0008006" key="3">
    <source>
        <dbReference type="Google" id="ProtNLM"/>
    </source>
</evidence>
<accession>A0AAD6Y0U5</accession>
<protein>
    <recommendedName>
        <fullName evidence="3">Endonuclease/exonuclease/phosphatase domain-containing protein</fullName>
    </recommendedName>
</protein>
<dbReference type="Proteomes" id="UP001219525">
    <property type="component" value="Unassembled WGS sequence"/>
</dbReference>
<name>A0AAD6Y0U5_9AGAR</name>
<gene>
    <name evidence="1" type="ORF">GGX14DRAFT_674305</name>
</gene>
<proteinExistence type="predicted"/>
<dbReference type="SUPFAM" id="SSF56219">
    <property type="entry name" value="DNase I-like"/>
    <property type="match status" value="1"/>
</dbReference>
<evidence type="ECO:0000313" key="1">
    <source>
        <dbReference type="EMBL" id="KAJ7195766.1"/>
    </source>
</evidence>
<dbReference type="EMBL" id="JARJCW010000088">
    <property type="protein sequence ID" value="KAJ7195766.1"/>
    <property type="molecule type" value="Genomic_DNA"/>
</dbReference>
<reference evidence="1" key="1">
    <citation type="submission" date="2023-03" db="EMBL/GenBank/DDBJ databases">
        <title>Massive genome expansion in bonnet fungi (Mycena s.s.) driven by repeated elements and novel gene families across ecological guilds.</title>
        <authorList>
            <consortium name="Lawrence Berkeley National Laboratory"/>
            <person name="Harder C.B."/>
            <person name="Miyauchi S."/>
            <person name="Viragh M."/>
            <person name="Kuo A."/>
            <person name="Thoen E."/>
            <person name="Andreopoulos B."/>
            <person name="Lu D."/>
            <person name="Skrede I."/>
            <person name="Drula E."/>
            <person name="Henrissat B."/>
            <person name="Morin E."/>
            <person name="Kohler A."/>
            <person name="Barry K."/>
            <person name="LaButti K."/>
            <person name="Morin E."/>
            <person name="Salamov A."/>
            <person name="Lipzen A."/>
            <person name="Mereny Z."/>
            <person name="Hegedus B."/>
            <person name="Baldrian P."/>
            <person name="Stursova M."/>
            <person name="Weitz H."/>
            <person name="Taylor A."/>
            <person name="Grigoriev I.V."/>
            <person name="Nagy L.G."/>
            <person name="Martin F."/>
            <person name="Kauserud H."/>
        </authorList>
    </citation>
    <scope>NUCLEOTIDE SEQUENCE</scope>
    <source>
        <strain evidence="1">9144</strain>
    </source>
</reference>
<organism evidence="1 2">
    <name type="scientific">Mycena pura</name>
    <dbReference type="NCBI Taxonomy" id="153505"/>
    <lineage>
        <taxon>Eukaryota</taxon>
        <taxon>Fungi</taxon>
        <taxon>Dikarya</taxon>
        <taxon>Basidiomycota</taxon>
        <taxon>Agaricomycotina</taxon>
        <taxon>Agaricomycetes</taxon>
        <taxon>Agaricomycetidae</taxon>
        <taxon>Agaricales</taxon>
        <taxon>Marasmiineae</taxon>
        <taxon>Mycenaceae</taxon>
        <taxon>Mycena</taxon>
    </lineage>
</organism>
<dbReference type="InterPro" id="IPR036691">
    <property type="entry name" value="Endo/exonu/phosph_ase_sf"/>
</dbReference>
<dbReference type="Gene3D" id="3.60.10.10">
    <property type="entry name" value="Endonuclease/exonuclease/phosphatase"/>
    <property type="match status" value="1"/>
</dbReference>
<dbReference type="AlphaFoldDB" id="A0AAD6Y0U5"/>
<evidence type="ECO:0000313" key="2">
    <source>
        <dbReference type="Proteomes" id="UP001219525"/>
    </source>
</evidence>
<comment type="caution">
    <text evidence="1">The sequence shown here is derived from an EMBL/GenBank/DDBJ whole genome shotgun (WGS) entry which is preliminary data.</text>
</comment>
<sequence length="252" mass="27858">MALRIDPFYLLPVSSAWPDWTDVDPVIRFQEAMTACSLSVDKPLLVAGDTNSRVGDRLPRGSTLGRLSSDTVVNTRGRWFLRLCSDLRLLILNGTAKEFNHPGAFTSFQLIRSSVIDFIIATPGLLPRIQDRSIRITQMLDWSDHAQIEMKIAAVGDRLYGPPRAAKPVTIEFGPATALDTMAEKVLKLVRSHAESSRLLYGPVFPSRRGACVPGFRHKGLLEFGSFRSTRDGYLACPSREESTTGCYGATE</sequence>